<dbReference type="InterPro" id="IPR011990">
    <property type="entry name" value="TPR-like_helical_dom_sf"/>
</dbReference>
<name>A0AAX3BG50_9SPIR</name>
<dbReference type="Gene3D" id="1.25.40.10">
    <property type="entry name" value="Tetratricopeptide repeat domain"/>
    <property type="match status" value="1"/>
</dbReference>
<dbReference type="EMBL" id="CP073355">
    <property type="protein sequence ID" value="URA11004.1"/>
    <property type="molecule type" value="Genomic_DNA"/>
</dbReference>
<reference evidence="1" key="2">
    <citation type="submission" date="2022-06" db="EMBL/GenBank/DDBJ databases">
        <title>Thermospira aquatica gen. nov., sp. nov.</title>
        <authorList>
            <person name="Ben Ali Gam Z."/>
            <person name="Labat M."/>
        </authorList>
    </citation>
    <scope>NUCLEOTIDE SEQUENCE</scope>
    <source>
        <strain evidence="1">F1F22</strain>
    </source>
</reference>
<organism evidence="1 2">
    <name type="scientific">Thermospira aquatica</name>
    <dbReference type="NCBI Taxonomy" id="2828656"/>
    <lineage>
        <taxon>Bacteria</taxon>
        <taxon>Pseudomonadati</taxon>
        <taxon>Spirochaetota</taxon>
        <taxon>Spirochaetia</taxon>
        <taxon>Brevinematales</taxon>
        <taxon>Thermospiraceae</taxon>
        <taxon>Thermospira</taxon>
    </lineage>
</organism>
<accession>A0AAX3BG50</accession>
<keyword evidence="2" id="KW-1185">Reference proteome</keyword>
<dbReference type="KEGG" id="taqu:KDW03_04160"/>
<sequence length="246" mass="28627">MRWYRLVCIFVLGCVCGWGLEPASLYEEFVNPERIGAVFTSESEVKAFLQTNKTALGYYQVGVFYMYHAYGVLKVMKVSSKDARRLTREAINVFEKAEKLESREPMLYSMLGGAYLFSSQWGSVMDKMRNGRKGVFYNDKAVLMAPENLRIRENRLRNYLHLPPEYFPNIYQSIPEDADKLLAGVEKYQKEYGEYAREVRALAYYGKGLVAFYKKDRVQARENLQKVEKNTSLYDRAQELLKRVGD</sequence>
<reference evidence="1" key="1">
    <citation type="submission" date="2021-04" db="EMBL/GenBank/DDBJ databases">
        <authorList>
            <person name="Postec A."/>
        </authorList>
    </citation>
    <scope>NUCLEOTIDE SEQUENCE</scope>
    <source>
        <strain evidence="1">F1F22</strain>
    </source>
</reference>
<evidence type="ECO:0000313" key="2">
    <source>
        <dbReference type="Proteomes" id="UP001056539"/>
    </source>
</evidence>
<dbReference type="SUPFAM" id="SSF48452">
    <property type="entry name" value="TPR-like"/>
    <property type="match status" value="1"/>
</dbReference>
<evidence type="ECO:0000313" key="1">
    <source>
        <dbReference type="EMBL" id="URA11004.1"/>
    </source>
</evidence>
<gene>
    <name evidence="1" type="ORF">KDW03_04160</name>
</gene>
<dbReference type="AlphaFoldDB" id="A0AAX3BG50"/>
<dbReference type="RefSeq" id="WP_271436135.1">
    <property type="nucleotide sequence ID" value="NZ_CP073355.1"/>
</dbReference>
<evidence type="ECO:0008006" key="3">
    <source>
        <dbReference type="Google" id="ProtNLM"/>
    </source>
</evidence>
<dbReference type="Proteomes" id="UP001056539">
    <property type="component" value="Chromosome"/>
</dbReference>
<proteinExistence type="predicted"/>
<protein>
    <recommendedName>
        <fullName evidence="3">Tetratricopeptide repeat protein</fullName>
    </recommendedName>
</protein>